<sequence>MFNLQINDGNYVAKELSSGLIQYILHGLIIKIGPRGRLIKVLKSYGVAPKLLVHLRRYLPMHFLIIKMPQMVSILKLAEILSMFRMTLFFLT</sequence>
<dbReference type="AlphaFoldDB" id="A0AAD8K118"/>
<comment type="caution">
    <text evidence="1">The sequence shown here is derived from an EMBL/GenBank/DDBJ whole genome shotgun (WGS) entry which is preliminary data.</text>
</comment>
<dbReference type="Proteomes" id="UP001229421">
    <property type="component" value="Unassembled WGS sequence"/>
</dbReference>
<name>A0AAD8K118_TARER</name>
<dbReference type="EMBL" id="JAUHHV010000008">
    <property type="protein sequence ID" value="KAK1414425.1"/>
    <property type="molecule type" value="Genomic_DNA"/>
</dbReference>
<proteinExistence type="predicted"/>
<evidence type="ECO:0000313" key="2">
    <source>
        <dbReference type="Proteomes" id="UP001229421"/>
    </source>
</evidence>
<protein>
    <submittedName>
        <fullName evidence="1">Uncharacterized protein</fullName>
    </submittedName>
</protein>
<accession>A0AAD8K118</accession>
<keyword evidence="2" id="KW-1185">Reference proteome</keyword>
<gene>
    <name evidence="1" type="ORF">QVD17_30169</name>
</gene>
<evidence type="ECO:0000313" key="1">
    <source>
        <dbReference type="EMBL" id="KAK1414425.1"/>
    </source>
</evidence>
<reference evidence="1" key="1">
    <citation type="journal article" date="2023" name="bioRxiv">
        <title>Improved chromosome-level genome assembly for marigold (Tagetes erecta).</title>
        <authorList>
            <person name="Jiang F."/>
            <person name="Yuan L."/>
            <person name="Wang S."/>
            <person name="Wang H."/>
            <person name="Xu D."/>
            <person name="Wang A."/>
            <person name="Fan W."/>
        </authorList>
    </citation>
    <scope>NUCLEOTIDE SEQUENCE</scope>
    <source>
        <strain evidence="1">WSJ</strain>
        <tissue evidence="1">Leaf</tissue>
    </source>
</reference>
<organism evidence="1 2">
    <name type="scientific">Tagetes erecta</name>
    <name type="common">African marigold</name>
    <dbReference type="NCBI Taxonomy" id="13708"/>
    <lineage>
        <taxon>Eukaryota</taxon>
        <taxon>Viridiplantae</taxon>
        <taxon>Streptophyta</taxon>
        <taxon>Embryophyta</taxon>
        <taxon>Tracheophyta</taxon>
        <taxon>Spermatophyta</taxon>
        <taxon>Magnoliopsida</taxon>
        <taxon>eudicotyledons</taxon>
        <taxon>Gunneridae</taxon>
        <taxon>Pentapetalae</taxon>
        <taxon>asterids</taxon>
        <taxon>campanulids</taxon>
        <taxon>Asterales</taxon>
        <taxon>Asteraceae</taxon>
        <taxon>Asteroideae</taxon>
        <taxon>Heliantheae alliance</taxon>
        <taxon>Tageteae</taxon>
        <taxon>Tagetes</taxon>
    </lineage>
</organism>